<evidence type="ECO:0000313" key="2">
    <source>
        <dbReference type="Proteomes" id="UP001221142"/>
    </source>
</evidence>
<gene>
    <name evidence="1" type="ORF">FB45DRAFT_1125495</name>
</gene>
<accession>A0AAD7C832</accession>
<sequence length="380" mass="42582">MATLSQLHFSVTSVQELEARIKDISADIERQPEKGVLQGLERDKSLLQRQLNAVRDPIQRLPLEISSEIFAQCLPEYPTLSDVRSIRPRAMPNPKLWSTINIQFPAHRAGLEVMVEKWLQRTRSNLLDVSMTGPLDTTVAALIWRHSSHLGHLKLFAVQDTLRPSDYSHVGSAVFWELLGVQTEPLPLLQFLEIHGRHAFGYSRRPILRFLSLSSNITELILEIALAGEDQEIDHVVIPNLRRLECGRDIMDRSHDYFQILSCIRAPRLESLTVEFPSTNDIVPFLQQLSSSLQELVIRDPGELALDQILSLVPTLIRLEFESPYIKCAGQLFKILAPPPPYDPSWAVVVGVGGSGNVASTVTISEQGWGLSCVLNAVVQ</sequence>
<evidence type="ECO:0008006" key="3">
    <source>
        <dbReference type="Google" id="ProtNLM"/>
    </source>
</evidence>
<keyword evidence="2" id="KW-1185">Reference proteome</keyword>
<organism evidence="1 2">
    <name type="scientific">Roridomyces roridus</name>
    <dbReference type="NCBI Taxonomy" id="1738132"/>
    <lineage>
        <taxon>Eukaryota</taxon>
        <taxon>Fungi</taxon>
        <taxon>Dikarya</taxon>
        <taxon>Basidiomycota</taxon>
        <taxon>Agaricomycotina</taxon>
        <taxon>Agaricomycetes</taxon>
        <taxon>Agaricomycetidae</taxon>
        <taxon>Agaricales</taxon>
        <taxon>Marasmiineae</taxon>
        <taxon>Mycenaceae</taxon>
        <taxon>Roridomyces</taxon>
    </lineage>
</organism>
<reference evidence="1" key="1">
    <citation type="submission" date="2023-03" db="EMBL/GenBank/DDBJ databases">
        <title>Massive genome expansion in bonnet fungi (Mycena s.s.) driven by repeated elements and novel gene families across ecological guilds.</title>
        <authorList>
            <consortium name="Lawrence Berkeley National Laboratory"/>
            <person name="Harder C.B."/>
            <person name="Miyauchi S."/>
            <person name="Viragh M."/>
            <person name="Kuo A."/>
            <person name="Thoen E."/>
            <person name="Andreopoulos B."/>
            <person name="Lu D."/>
            <person name="Skrede I."/>
            <person name="Drula E."/>
            <person name="Henrissat B."/>
            <person name="Morin E."/>
            <person name="Kohler A."/>
            <person name="Barry K."/>
            <person name="LaButti K."/>
            <person name="Morin E."/>
            <person name="Salamov A."/>
            <person name="Lipzen A."/>
            <person name="Mereny Z."/>
            <person name="Hegedus B."/>
            <person name="Baldrian P."/>
            <person name="Stursova M."/>
            <person name="Weitz H."/>
            <person name="Taylor A."/>
            <person name="Grigoriev I.V."/>
            <person name="Nagy L.G."/>
            <person name="Martin F."/>
            <person name="Kauserud H."/>
        </authorList>
    </citation>
    <scope>NUCLEOTIDE SEQUENCE</scope>
    <source>
        <strain evidence="1">9284</strain>
    </source>
</reference>
<dbReference type="EMBL" id="JARKIF010000004">
    <property type="protein sequence ID" value="KAJ7641589.1"/>
    <property type="molecule type" value="Genomic_DNA"/>
</dbReference>
<protein>
    <recommendedName>
        <fullName evidence="3">F-box domain-containing protein</fullName>
    </recommendedName>
</protein>
<name>A0AAD7C832_9AGAR</name>
<proteinExistence type="predicted"/>
<comment type="caution">
    <text evidence="1">The sequence shown here is derived from an EMBL/GenBank/DDBJ whole genome shotgun (WGS) entry which is preliminary data.</text>
</comment>
<evidence type="ECO:0000313" key="1">
    <source>
        <dbReference type="EMBL" id="KAJ7641589.1"/>
    </source>
</evidence>
<dbReference type="Proteomes" id="UP001221142">
    <property type="component" value="Unassembled WGS sequence"/>
</dbReference>
<dbReference type="AlphaFoldDB" id="A0AAD7C832"/>